<proteinExistence type="inferred from homology"/>
<evidence type="ECO:0000313" key="4">
    <source>
        <dbReference type="EMBL" id="KAK1755602.1"/>
    </source>
</evidence>
<feature type="region of interest" description="Disordered" evidence="2">
    <location>
        <begin position="143"/>
        <end position="194"/>
    </location>
</feature>
<accession>A0AAJ0BF06</accession>
<evidence type="ECO:0000313" key="5">
    <source>
        <dbReference type="Proteomes" id="UP001239445"/>
    </source>
</evidence>
<evidence type="ECO:0000256" key="1">
    <source>
        <dbReference type="ARBA" id="ARBA00010348"/>
    </source>
</evidence>
<gene>
    <name evidence="4" type="ORF">QBC47DRAFT_380751</name>
</gene>
<dbReference type="InterPro" id="IPR003511">
    <property type="entry name" value="HORMA_dom"/>
</dbReference>
<dbReference type="InterPro" id="IPR045091">
    <property type="entry name" value="Mad2-like"/>
</dbReference>
<feature type="region of interest" description="Disordered" evidence="2">
    <location>
        <begin position="249"/>
        <end position="283"/>
    </location>
</feature>
<comment type="similarity">
    <text evidence="1">Belongs to the MAD2 family.</text>
</comment>
<sequence length="317" mass="35046">MASLSLDQSHTLLNSFNSFLTVAIHNILYYRAVYPPQTFLSTRAYNLPVHQNRHPRVCTWIRDAVDAVAVQLAGGTVSRIAIVIHSPLHQSIPLTSRSPSLSPSPSPSPLLSSPTPSSSREPKKEIQPGTVLERWLIDVSSFPSWPDKSPSNPNHPHHPLSRLQPPAASRAKAMRDHGKMLARESRDEESRDRNLDTDEIAWADVDEQFRGALRRMAHAAEGMVSLPEGCSFTLAVELRDEVEGAAPIGHPQAWIPSEPKLQPRSKSKSVPGEDIGGSRTTPIRSVEAGPLFFECWVEESKAKEAWKSFHSETKETG</sequence>
<dbReference type="InterPro" id="IPR036570">
    <property type="entry name" value="HORMA_dom_sf"/>
</dbReference>
<dbReference type="EMBL" id="MU839833">
    <property type="protein sequence ID" value="KAK1755602.1"/>
    <property type="molecule type" value="Genomic_DNA"/>
</dbReference>
<feature type="domain" description="HORMA" evidence="3">
    <location>
        <begin position="10"/>
        <end position="297"/>
    </location>
</feature>
<comment type="caution">
    <text evidence="4">The sequence shown here is derived from an EMBL/GenBank/DDBJ whole genome shotgun (WGS) entry which is preliminary data.</text>
</comment>
<reference evidence="4" key="1">
    <citation type="submission" date="2023-06" db="EMBL/GenBank/DDBJ databases">
        <title>Genome-scale phylogeny and comparative genomics of the fungal order Sordariales.</title>
        <authorList>
            <consortium name="Lawrence Berkeley National Laboratory"/>
            <person name="Hensen N."/>
            <person name="Bonometti L."/>
            <person name="Westerberg I."/>
            <person name="Brannstrom I.O."/>
            <person name="Guillou S."/>
            <person name="Cros-Aarteil S."/>
            <person name="Calhoun S."/>
            <person name="Haridas S."/>
            <person name="Kuo A."/>
            <person name="Mondo S."/>
            <person name="Pangilinan J."/>
            <person name="Riley R."/>
            <person name="Labutti K."/>
            <person name="Andreopoulos B."/>
            <person name="Lipzen A."/>
            <person name="Chen C."/>
            <person name="Yanf M."/>
            <person name="Daum C."/>
            <person name="Ng V."/>
            <person name="Clum A."/>
            <person name="Steindorff A."/>
            <person name="Ohm R."/>
            <person name="Martin F."/>
            <person name="Silar P."/>
            <person name="Natvig D."/>
            <person name="Lalanne C."/>
            <person name="Gautier V."/>
            <person name="Ament-Velasquez S.L."/>
            <person name="Kruys A."/>
            <person name="Hutchinson M.I."/>
            <person name="Powell A.J."/>
            <person name="Barry K."/>
            <person name="Miller A.N."/>
            <person name="Grigoriev I.V."/>
            <person name="Debuchy R."/>
            <person name="Gladieux P."/>
            <person name="Thoren M.H."/>
            <person name="Johannesson H."/>
        </authorList>
    </citation>
    <scope>NUCLEOTIDE SEQUENCE</scope>
    <source>
        <strain evidence="4">PSN4</strain>
    </source>
</reference>
<protein>
    <submittedName>
        <fullName evidence="4">DNA polymerase zeta processivity subunit</fullName>
    </submittedName>
</protein>
<keyword evidence="5" id="KW-1185">Reference proteome</keyword>
<feature type="region of interest" description="Disordered" evidence="2">
    <location>
        <begin position="94"/>
        <end position="127"/>
    </location>
</feature>
<name>A0AAJ0BF06_9PEZI</name>
<dbReference type="GO" id="GO:0016035">
    <property type="term" value="C:zeta DNA polymerase complex"/>
    <property type="evidence" value="ECO:0007669"/>
    <property type="project" value="TreeGrafter"/>
</dbReference>
<dbReference type="PANTHER" id="PTHR11842:SF10">
    <property type="entry name" value="MITOTIC SPINDLE ASSEMBLY CHECKPOINT PROTEIN MAD2B"/>
    <property type="match status" value="1"/>
</dbReference>
<dbReference type="SUPFAM" id="SSF56019">
    <property type="entry name" value="The spindle assembly checkpoint protein mad2"/>
    <property type="match status" value="1"/>
</dbReference>
<feature type="compositionally biased region" description="Low complexity" evidence="2">
    <location>
        <begin position="109"/>
        <end position="119"/>
    </location>
</feature>
<dbReference type="Gene3D" id="3.30.900.10">
    <property type="entry name" value="HORMA domain"/>
    <property type="match status" value="1"/>
</dbReference>
<organism evidence="4 5">
    <name type="scientific">Echria macrotheca</name>
    <dbReference type="NCBI Taxonomy" id="438768"/>
    <lineage>
        <taxon>Eukaryota</taxon>
        <taxon>Fungi</taxon>
        <taxon>Dikarya</taxon>
        <taxon>Ascomycota</taxon>
        <taxon>Pezizomycotina</taxon>
        <taxon>Sordariomycetes</taxon>
        <taxon>Sordariomycetidae</taxon>
        <taxon>Sordariales</taxon>
        <taxon>Schizotheciaceae</taxon>
        <taxon>Echria</taxon>
    </lineage>
</organism>
<evidence type="ECO:0000259" key="3">
    <source>
        <dbReference type="PROSITE" id="PS50815"/>
    </source>
</evidence>
<dbReference type="PROSITE" id="PS50815">
    <property type="entry name" value="HORMA"/>
    <property type="match status" value="1"/>
</dbReference>
<dbReference type="Proteomes" id="UP001239445">
    <property type="component" value="Unassembled WGS sequence"/>
</dbReference>
<dbReference type="PANTHER" id="PTHR11842">
    <property type="entry name" value="MITOTIC SPINDLE ASSEMBLY CHECKPOINT PROTEIN MAD2"/>
    <property type="match status" value="1"/>
</dbReference>
<feature type="compositionally biased region" description="Basic and acidic residues" evidence="2">
    <location>
        <begin position="173"/>
        <end position="194"/>
    </location>
</feature>
<dbReference type="AlphaFoldDB" id="A0AAJ0BF06"/>
<evidence type="ECO:0000256" key="2">
    <source>
        <dbReference type="SAM" id="MobiDB-lite"/>
    </source>
</evidence>